<dbReference type="AlphaFoldDB" id="A0A164WHY3"/>
<proteinExistence type="predicted"/>
<organism evidence="2 3">
    <name type="scientific">Sistotremastrum niveocremeum HHB9708</name>
    <dbReference type="NCBI Taxonomy" id="1314777"/>
    <lineage>
        <taxon>Eukaryota</taxon>
        <taxon>Fungi</taxon>
        <taxon>Dikarya</taxon>
        <taxon>Basidiomycota</taxon>
        <taxon>Agaricomycotina</taxon>
        <taxon>Agaricomycetes</taxon>
        <taxon>Sistotremastrales</taxon>
        <taxon>Sistotremastraceae</taxon>
        <taxon>Sertulicium</taxon>
        <taxon>Sertulicium niveocremeum</taxon>
    </lineage>
</organism>
<evidence type="ECO:0000256" key="1">
    <source>
        <dbReference type="SAM" id="MobiDB-lite"/>
    </source>
</evidence>
<sequence>MSRISIGKPLPLKLFSARNFGMLQHRAVNATRQHLDPPETRSARYYGRHQLLRRSIASYRGRPITNHDSLTSSSFPISPDVDHPPDSSALPSTVPSTLRSIDSKLDRRLPNLPLFLLKNRVLSPSPILSGHPFPSSEASNPPKYSIQLSIDHQLIQIQRECPPNRSLNACGLRVRSIVTTVHETAVPYIKLDTNLVHPHLFLIYAHVLEISLYLVSTWSASSFHFFQLLHTVLRSPSSSVEAVGSV</sequence>
<gene>
    <name evidence="2" type="ORF">SISNIDRAFT_483959</name>
</gene>
<name>A0A164WHY3_9AGAM</name>
<feature type="region of interest" description="Disordered" evidence="1">
    <location>
        <begin position="70"/>
        <end position="94"/>
    </location>
</feature>
<evidence type="ECO:0000313" key="2">
    <source>
        <dbReference type="EMBL" id="KZS95059.1"/>
    </source>
</evidence>
<keyword evidence="3" id="KW-1185">Reference proteome</keyword>
<protein>
    <submittedName>
        <fullName evidence="2">Uncharacterized protein</fullName>
    </submittedName>
</protein>
<evidence type="ECO:0000313" key="3">
    <source>
        <dbReference type="Proteomes" id="UP000076722"/>
    </source>
</evidence>
<reference evidence="2 3" key="1">
    <citation type="journal article" date="2016" name="Mol. Biol. Evol.">
        <title>Comparative Genomics of Early-Diverging Mushroom-Forming Fungi Provides Insights into the Origins of Lignocellulose Decay Capabilities.</title>
        <authorList>
            <person name="Nagy L.G."/>
            <person name="Riley R."/>
            <person name="Tritt A."/>
            <person name="Adam C."/>
            <person name="Daum C."/>
            <person name="Floudas D."/>
            <person name="Sun H."/>
            <person name="Yadav J.S."/>
            <person name="Pangilinan J."/>
            <person name="Larsson K.H."/>
            <person name="Matsuura K."/>
            <person name="Barry K."/>
            <person name="Labutti K."/>
            <person name="Kuo R."/>
            <person name="Ohm R.A."/>
            <person name="Bhattacharya S.S."/>
            <person name="Shirouzu T."/>
            <person name="Yoshinaga Y."/>
            <person name="Martin F.M."/>
            <person name="Grigoriev I.V."/>
            <person name="Hibbett D.S."/>
        </authorList>
    </citation>
    <scope>NUCLEOTIDE SEQUENCE [LARGE SCALE GENOMIC DNA]</scope>
    <source>
        <strain evidence="2 3">HHB9708</strain>
    </source>
</reference>
<dbReference type="Proteomes" id="UP000076722">
    <property type="component" value="Unassembled WGS sequence"/>
</dbReference>
<accession>A0A164WHY3</accession>
<dbReference type="EMBL" id="KV419402">
    <property type="protein sequence ID" value="KZS95059.1"/>
    <property type="molecule type" value="Genomic_DNA"/>
</dbReference>